<dbReference type="RefSeq" id="WP_366587291.1">
    <property type="nucleotide sequence ID" value="NZ_JBHSCL010000007.1"/>
</dbReference>
<dbReference type="NCBIfam" id="NF045521">
    <property type="entry name" value="rhoda_near_glyco"/>
    <property type="match status" value="1"/>
</dbReference>
<sequence length="163" mass="18896">MRISLLLFLFLTLGMTSCAQQSIPKVLQQLNDGTVDYIFAEDLYQMKAPIVLDAREKDEFEVSHLKNAVWVGYEDFDLDKVIQQLPSKEKPIVVYCAIGVRSEDIGEQLKSKGYTNIKNLYGGIFEWKNKGFPVYDENQHETEKVHAFNQYWSRFLTNGEKVF</sequence>
<evidence type="ECO:0000313" key="3">
    <source>
        <dbReference type="EMBL" id="MFC4221056.1"/>
    </source>
</evidence>
<keyword evidence="1" id="KW-0732">Signal</keyword>
<dbReference type="PROSITE" id="PS50206">
    <property type="entry name" value="RHODANESE_3"/>
    <property type="match status" value="1"/>
</dbReference>
<dbReference type="InterPro" id="IPR036873">
    <property type="entry name" value="Rhodanese-like_dom_sf"/>
</dbReference>
<feature type="domain" description="Rhodanese" evidence="2">
    <location>
        <begin position="45"/>
        <end position="136"/>
    </location>
</feature>
<evidence type="ECO:0000256" key="1">
    <source>
        <dbReference type="SAM" id="SignalP"/>
    </source>
</evidence>
<keyword evidence="4" id="KW-1185">Reference proteome</keyword>
<dbReference type="PANTHER" id="PTHR43031:SF1">
    <property type="entry name" value="PYRIDINE NUCLEOTIDE-DISULPHIDE OXIDOREDUCTASE"/>
    <property type="match status" value="1"/>
</dbReference>
<name>A0ABV8PQX5_9FLAO</name>
<evidence type="ECO:0000259" key="2">
    <source>
        <dbReference type="PROSITE" id="PS50206"/>
    </source>
</evidence>
<evidence type="ECO:0000313" key="4">
    <source>
        <dbReference type="Proteomes" id="UP001595841"/>
    </source>
</evidence>
<dbReference type="Gene3D" id="3.40.250.10">
    <property type="entry name" value="Rhodanese-like domain"/>
    <property type="match status" value="1"/>
</dbReference>
<dbReference type="PROSITE" id="PS51257">
    <property type="entry name" value="PROKAR_LIPOPROTEIN"/>
    <property type="match status" value="1"/>
</dbReference>
<gene>
    <name evidence="3" type="ORF">ACFOWS_12960</name>
</gene>
<organism evidence="3 4">
    <name type="scientific">Flagellimonas marina</name>
    <dbReference type="NCBI Taxonomy" id="1775168"/>
    <lineage>
        <taxon>Bacteria</taxon>
        <taxon>Pseudomonadati</taxon>
        <taxon>Bacteroidota</taxon>
        <taxon>Flavobacteriia</taxon>
        <taxon>Flavobacteriales</taxon>
        <taxon>Flavobacteriaceae</taxon>
        <taxon>Flagellimonas</taxon>
    </lineage>
</organism>
<dbReference type="PANTHER" id="PTHR43031">
    <property type="entry name" value="FAD-DEPENDENT OXIDOREDUCTASE"/>
    <property type="match status" value="1"/>
</dbReference>
<dbReference type="EMBL" id="JBHSCL010000007">
    <property type="protein sequence ID" value="MFC4221056.1"/>
    <property type="molecule type" value="Genomic_DNA"/>
</dbReference>
<dbReference type="CDD" id="cd00158">
    <property type="entry name" value="RHOD"/>
    <property type="match status" value="1"/>
</dbReference>
<dbReference type="Proteomes" id="UP001595841">
    <property type="component" value="Unassembled WGS sequence"/>
</dbReference>
<comment type="caution">
    <text evidence="3">The sequence shown here is derived from an EMBL/GenBank/DDBJ whole genome shotgun (WGS) entry which is preliminary data.</text>
</comment>
<dbReference type="InterPro" id="IPR050229">
    <property type="entry name" value="GlpE_sulfurtransferase"/>
</dbReference>
<dbReference type="Pfam" id="PF00581">
    <property type="entry name" value="Rhodanese"/>
    <property type="match status" value="1"/>
</dbReference>
<feature type="chain" id="PRO_5046045346" evidence="1">
    <location>
        <begin position="20"/>
        <end position="163"/>
    </location>
</feature>
<feature type="signal peptide" evidence="1">
    <location>
        <begin position="1"/>
        <end position="19"/>
    </location>
</feature>
<accession>A0ABV8PQX5</accession>
<reference evidence="4" key="1">
    <citation type="journal article" date="2019" name="Int. J. Syst. Evol. Microbiol.">
        <title>The Global Catalogue of Microorganisms (GCM) 10K type strain sequencing project: providing services to taxonomists for standard genome sequencing and annotation.</title>
        <authorList>
            <consortium name="The Broad Institute Genomics Platform"/>
            <consortium name="The Broad Institute Genome Sequencing Center for Infectious Disease"/>
            <person name="Wu L."/>
            <person name="Ma J."/>
        </authorList>
    </citation>
    <scope>NUCLEOTIDE SEQUENCE [LARGE SCALE GENOMIC DNA]</scope>
    <source>
        <strain evidence="4">CGMCC 1.15774</strain>
    </source>
</reference>
<protein>
    <submittedName>
        <fullName evidence="3">Rhodanese-like domain-containing protein</fullName>
    </submittedName>
</protein>
<dbReference type="InterPro" id="IPR001763">
    <property type="entry name" value="Rhodanese-like_dom"/>
</dbReference>
<dbReference type="SMART" id="SM00450">
    <property type="entry name" value="RHOD"/>
    <property type="match status" value="1"/>
</dbReference>
<dbReference type="SUPFAM" id="SSF52821">
    <property type="entry name" value="Rhodanese/Cell cycle control phosphatase"/>
    <property type="match status" value="1"/>
</dbReference>
<proteinExistence type="predicted"/>